<feature type="compositionally biased region" description="Basic and acidic residues" evidence="1">
    <location>
        <begin position="135"/>
        <end position="149"/>
    </location>
</feature>
<dbReference type="CDD" id="cd14360">
    <property type="entry name" value="UBA_NAC_like_bac"/>
    <property type="match status" value="1"/>
</dbReference>
<dbReference type="AlphaFoldDB" id="R4KCF7"/>
<feature type="domain" description="DUF4342" evidence="2">
    <location>
        <begin position="54"/>
        <end position="134"/>
    </location>
</feature>
<feature type="compositionally biased region" description="Polar residues" evidence="1">
    <location>
        <begin position="151"/>
        <end position="160"/>
    </location>
</feature>
<dbReference type="OrthoDB" id="129626at2"/>
<gene>
    <name evidence="3" type="ORF">Desgi_1363</name>
</gene>
<dbReference type="STRING" id="767817.Desgi_1363"/>
<dbReference type="RefSeq" id="WP_006522655.1">
    <property type="nucleotide sequence ID" value="NC_021184.1"/>
</dbReference>
<dbReference type="Pfam" id="PF14242">
    <property type="entry name" value="DUF4342"/>
    <property type="match status" value="1"/>
</dbReference>
<evidence type="ECO:0000256" key="1">
    <source>
        <dbReference type="SAM" id="MobiDB-lite"/>
    </source>
</evidence>
<accession>R4KCF7</accession>
<dbReference type="Proteomes" id="UP000013520">
    <property type="component" value="Chromosome"/>
</dbReference>
<proteinExistence type="predicted"/>
<sequence>MLSDLEKIDLIRSRIGVTYREAKKALDEAGGDVVEALIKLEELDQSSAGAVDQDEFTEKVQGRAQDIMEHVKGMLQRGQDTRIKVKQGDRTVFEMPATMGAVGVLAALASSELAILGALGTATAMAKKYTLEIEHRPKKEAVQPEKPASDDTFTFNNPQV</sequence>
<organism evidence="3 4">
    <name type="scientific">Desulfoscipio gibsoniae DSM 7213</name>
    <dbReference type="NCBI Taxonomy" id="767817"/>
    <lineage>
        <taxon>Bacteria</taxon>
        <taxon>Bacillati</taxon>
        <taxon>Bacillota</taxon>
        <taxon>Clostridia</taxon>
        <taxon>Eubacteriales</taxon>
        <taxon>Desulfallaceae</taxon>
        <taxon>Desulfoscipio</taxon>
    </lineage>
</organism>
<keyword evidence="4" id="KW-1185">Reference proteome</keyword>
<dbReference type="InterPro" id="IPR009060">
    <property type="entry name" value="UBA-like_sf"/>
</dbReference>
<dbReference type="KEGG" id="dgi:Desgi_1363"/>
<feature type="region of interest" description="Disordered" evidence="1">
    <location>
        <begin position="135"/>
        <end position="160"/>
    </location>
</feature>
<dbReference type="eggNOG" id="COG1308">
    <property type="taxonomic scope" value="Bacteria"/>
</dbReference>
<evidence type="ECO:0000313" key="3">
    <source>
        <dbReference type="EMBL" id="AGL00868.1"/>
    </source>
</evidence>
<dbReference type="InterPro" id="IPR025642">
    <property type="entry name" value="DUF4342"/>
</dbReference>
<name>R4KCF7_9FIRM</name>
<dbReference type="EMBL" id="CP003273">
    <property type="protein sequence ID" value="AGL00868.1"/>
    <property type="molecule type" value="Genomic_DNA"/>
</dbReference>
<dbReference type="HOGENOM" id="CLU_115782_2_1_9"/>
<dbReference type="SUPFAM" id="SSF46934">
    <property type="entry name" value="UBA-like"/>
    <property type="match status" value="1"/>
</dbReference>
<reference evidence="3 4" key="1">
    <citation type="submission" date="2012-01" db="EMBL/GenBank/DDBJ databases">
        <title>Complete sequence of Desulfotomaculum gibsoniae DSM 7213.</title>
        <authorList>
            <consortium name="US DOE Joint Genome Institute"/>
            <person name="Lucas S."/>
            <person name="Han J."/>
            <person name="Lapidus A."/>
            <person name="Cheng J.-F."/>
            <person name="Goodwin L."/>
            <person name="Pitluck S."/>
            <person name="Peters L."/>
            <person name="Ovchinnikova G."/>
            <person name="Teshima H."/>
            <person name="Detter J.C."/>
            <person name="Han C."/>
            <person name="Tapia R."/>
            <person name="Land M."/>
            <person name="Hauser L."/>
            <person name="Kyrpides N."/>
            <person name="Ivanova N."/>
            <person name="Pagani I."/>
            <person name="Parshina S."/>
            <person name="Plugge C."/>
            <person name="Muyzer G."/>
            <person name="Kuever J."/>
            <person name="Ivanova A."/>
            <person name="Nazina T."/>
            <person name="Klenk H.-P."/>
            <person name="Brambilla E."/>
            <person name="Spring S."/>
            <person name="Stams A.F."/>
            <person name="Woyke T."/>
        </authorList>
    </citation>
    <scope>NUCLEOTIDE SEQUENCE [LARGE SCALE GENOMIC DNA]</scope>
    <source>
        <strain evidence="3 4">DSM 7213</strain>
    </source>
</reference>
<evidence type="ECO:0000259" key="2">
    <source>
        <dbReference type="Pfam" id="PF14242"/>
    </source>
</evidence>
<dbReference type="Gene3D" id="1.10.8.10">
    <property type="entry name" value="DNA helicase RuvA subunit, C-terminal domain"/>
    <property type="match status" value="1"/>
</dbReference>
<protein>
    <recommendedName>
        <fullName evidence="2">DUF4342 domain-containing protein</fullName>
    </recommendedName>
</protein>
<evidence type="ECO:0000313" key="4">
    <source>
        <dbReference type="Proteomes" id="UP000013520"/>
    </source>
</evidence>